<dbReference type="Proteomes" id="UP000231586">
    <property type="component" value="Unassembled WGS sequence"/>
</dbReference>
<dbReference type="InterPro" id="IPR010035">
    <property type="entry name" value="Thi_S"/>
</dbReference>
<dbReference type="InterPro" id="IPR012675">
    <property type="entry name" value="Beta-grasp_dom_sf"/>
</dbReference>
<dbReference type="InterPro" id="IPR016155">
    <property type="entry name" value="Mopterin_synth/thiamin_S_b"/>
</dbReference>
<dbReference type="AlphaFoldDB" id="A0A2M8WV90"/>
<reference evidence="1 2" key="1">
    <citation type="submission" date="2017-11" db="EMBL/GenBank/DDBJ databases">
        <title>Genomic Encyclopedia of Archaeal and Bacterial Type Strains, Phase II (KMG-II): From Individual Species to Whole Genera.</title>
        <authorList>
            <person name="Goeker M."/>
        </authorList>
    </citation>
    <scope>NUCLEOTIDE SEQUENCE [LARGE SCALE GENOMIC DNA]</scope>
    <source>
        <strain evidence="1 2">DSM 22413</strain>
    </source>
</reference>
<dbReference type="SUPFAM" id="SSF54285">
    <property type="entry name" value="MoaD/ThiS"/>
    <property type="match status" value="1"/>
</dbReference>
<accession>A0A2M8WV90</accession>
<organism evidence="1 2">
    <name type="scientific">Luteimicrobium subarcticum</name>
    <dbReference type="NCBI Taxonomy" id="620910"/>
    <lineage>
        <taxon>Bacteria</taxon>
        <taxon>Bacillati</taxon>
        <taxon>Actinomycetota</taxon>
        <taxon>Actinomycetes</taxon>
        <taxon>Micrococcales</taxon>
        <taxon>Luteimicrobium</taxon>
    </lineage>
</organism>
<dbReference type="Gene3D" id="3.10.20.30">
    <property type="match status" value="1"/>
</dbReference>
<sequence>MSGPAGTALVNGAPFALPAPLPVDDVVRRFAPGAVRDGVARGVAVAVGDAVVPRSAWSTTLVRPGDVVEVVGAVQGG</sequence>
<name>A0A2M8WV90_9MICO</name>
<dbReference type="RefSeq" id="WP_100348793.1">
    <property type="nucleotide sequence ID" value="NZ_PGTZ01000006.1"/>
</dbReference>
<keyword evidence="2" id="KW-1185">Reference proteome</keyword>
<dbReference type="InterPro" id="IPR003749">
    <property type="entry name" value="ThiS/MoaD-like"/>
</dbReference>
<dbReference type="EMBL" id="PGTZ01000006">
    <property type="protein sequence ID" value="PJI94842.1"/>
    <property type="molecule type" value="Genomic_DNA"/>
</dbReference>
<gene>
    <name evidence="1" type="ORF">CLV34_0690</name>
</gene>
<dbReference type="OrthoDB" id="163636at2"/>
<evidence type="ECO:0000313" key="2">
    <source>
        <dbReference type="Proteomes" id="UP000231586"/>
    </source>
</evidence>
<dbReference type="NCBIfam" id="TIGR01683">
    <property type="entry name" value="thiS"/>
    <property type="match status" value="1"/>
</dbReference>
<proteinExistence type="predicted"/>
<comment type="caution">
    <text evidence="1">The sequence shown here is derived from an EMBL/GenBank/DDBJ whole genome shotgun (WGS) entry which is preliminary data.</text>
</comment>
<protein>
    <submittedName>
        <fullName evidence="1">Sulfur carrier protein</fullName>
    </submittedName>
</protein>
<dbReference type="Pfam" id="PF02597">
    <property type="entry name" value="ThiS"/>
    <property type="match status" value="1"/>
</dbReference>
<evidence type="ECO:0000313" key="1">
    <source>
        <dbReference type="EMBL" id="PJI94842.1"/>
    </source>
</evidence>